<proteinExistence type="inferred from homology"/>
<keyword evidence="1 2" id="KW-0808">Transferase</keyword>
<keyword evidence="3" id="KW-1133">Transmembrane helix</keyword>
<accession>A0ABP5AW90</accession>
<organism evidence="4 5">
    <name type="scientific">Arthrobacter gandavensis</name>
    <dbReference type="NCBI Taxonomy" id="169960"/>
    <lineage>
        <taxon>Bacteria</taxon>
        <taxon>Bacillati</taxon>
        <taxon>Actinomycetota</taxon>
        <taxon>Actinomycetes</taxon>
        <taxon>Micrococcales</taxon>
        <taxon>Micrococcaceae</taxon>
        <taxon>Arthrobacter</taxon>
    </lineage>
</organism>
<evidence type="ECO:0000256" key="3">
    <source>
        <dbReference type="SAM" id="Phobius"/>
    </source>
</evidence>
<keyword evidence="5" id="KW-1185">Reference proteome</keyword>
<comment type="caution">
    <text evidence="4">The sequence shown here is derived from an EMBL/GenBank/DDBJ whole genome shotgun (WGS) entry which is preliminary data.</text>
</comment>
<dbReference type="Proteomes" id="UP001500784">
    <property type="component" value="Unassembled WGS sequence"/>
</dbReference>
<dbReference type="InterPro" id="IPR043130">
    <property type="entry name" value="CDP-OH_PTrfase_TM_dom"/>
</dbReference>
<feature type="transmembrane region" description="Helical" evidence="3">
    <location>
        <begin position="151"/>
        <end position="174"/>
    </location>
</feature>
<feature type="transmembrane region" description="Helical" evidence="3">
    <location>
        <begin position="84"/>
        <end position="104"/>
    </location>
</feature>
<keyword evidence="3" id="KW-0812">Transmembrane</keyword>
<protein>
    <submittedName>
        <fullName evidence="4">CDP-alcohol phosphatidyltransferase family protein</fullName>
    </submittedName>
</protein>
<name>A0ABP5AW90_9MICC</name>
<comment type="similarity">
    <text evidence="2">Belongs to the CDP-alcohol phosphatidyltransferase class-I family.</text>
</comment>
<dbReference type="InterPro" id="IPR048254">
    <property type="entry name" value="CDP_ALCOHOL_P_TRANSF_CS"/>
</dbReference>
<dbReference type="InterPro" id="IPR000462">
    <property type="entry name" value="CDP-OH_P_trans"/>
</dbReference>
<evidence type="ECO:0000313" key="4">
    <source>
        <dbReference type="EMBL" id="GAA1921735.1"/>
    </source>
</evidence>
<evidence type="ECO:0000256" key="2">
    <source>
        <dbReference type="RuleBase" id="RU003750"/>
    </source>
</evidence>
<feature type="transmembrane region" description="Helical" evidence="3">
    <location>
        <begin position="222"/>
        <end position="242"/>
    </location>
</feature>
<evidence type="ECO:0000313" key="5">
    <source>
        <dbReference type="Proteomes" id="UP001500784"/>
    </source>
</evidence>
<dbReference type="EMBL" id="BAAALV010000007">
    <property type="protein sequence ID" value="GAA1921735.1"/>
    <property type="molecule type" value="Genomic_DNA"/>
</dbReference>
<gene>
    <name evidence="4" type="ORF">GCM10009688_28420</name>
</gene>
<sequence length="272" mass="28892">MPETIFTLSGPGRKPSYRDLVQTLEGRQKTNKGASAYARWVNRPLGRRLAALAYLAGLTPNQVTGISALCSAAGLVLIMAGPVAWATGAAAAFLLVLGYALDAADGALARLRGGGTFAGEWLDHVVDAGKMALVHLAVLVGWWRGSDLSEAWLAAPLVYEFIAVVFFFTIVLTDQLRRAHRGSAQMRLAGEGSSSVAYSVAVLPTEYGVLALAFTLWGTPTVFAYCYLGLLACNAAFISLALPKWYREVKTFGSVGPKTPAEGRPLPAESEN</sequence>
<reference evidence="5" key="1">
    <citation type="journal article" date="2019" name="Int. J. Syst. Evol. Microbiol.">
        <title>The Global Catalogue of Microorganisms (GCM) 10K type strain sequencing project: providing services to taxonomists for standard genome sequencing and annotation.</title>
        <authorList>
            <consortium name="The Broad Institute Genomics Platform"/>
            <consortium name="The Broad Institute Genome Sequencing Center for Infectious Disease"/>
            <person name="Wu L."/>
            <person name="Ma J."/>
        </authorList>
    </citation>
    <scope>NUCLEOTIDE SEQUENCE [LARGE SCALE GENOMIC DNA]</scope>
    <source>
        <strain evidence="5">JCM 13316</strain>
    </source>
</reference>
<keyword evidence="3" id="KW-0472">Membrane</keyword>
<feature type="transmembrane region" description="Helical" evidence="3">
    <location>
        <begin position="195"/>
        <end position="216"/>
    </location>
</feature>
<dbReference type="Pfam" id="PF01066">
    <property type="entry name" value="CDP-OH_P_transf"/>
    <property type="match status" value="1"/>
</dbReference>
<dbReference type="PROSITE" id="PS00379">
    <property type="entry name" value="CDP_ALCOHOL_P_TRANSF"/>
    <property type="match status" value="1"/>
</dbReference>
<evidence type="ECO:0000256" key="1">
    <source>
        <dbReference type="ARBA" id="ARBA00022679"/>
    </source>
</evidence>
<dbReference type="Gene3D" id="1.20.120.1760">
    <property type="match status" value="1"/>
</dbReference>